<keyword evidence="1" id="KW-0732">Signal</keyword>
<dbReference type="OrthoDB" id="4239815at2"/>
<dbReference type="Proteomes" id="UP000222531">
    <property type="component" value="Unassembled WGS sequence"/>
</dbReference>
<feature type="signal peptide" evidence="1">
    <location>
        <begin position="1"/>
        <end position="33"/>
    </location>
</feature>
<sequence length="128" mass="13683">MKRLAARTRRALCAGLVALGAVALLPATGTADAARCGGATCVIVEGAGRYVAKVSVQPAQDGDFFGHFHLRGAGLDGDSALRHWRHGQFYTVALGRKVPQHTVICAEGWEHVEEKVQPHGRVCVDVRE</sequence>
<comment type="caution">
    <text evidence="2">The sequence shown here is derived from an EMBL/GenBank/DDBJ whole genome shotgun (WGS) entry which is preliminary data.</text>
</comment>
<gene>
    <name evidence="2" type="ORF">BLA24_05840</name>
</gene>
<evidence type="ECO:0000256" key="1">
    <source>
        <dbReference type="SAM" id="SignalP"/>
    </source>
</evidence>
<protein>
    <recommendedName>
        <fullName evidence="4">Secreted protein</fullName>
    </recommendedName>
</protein>
<dbReference type="RefSeq" id="WP_099198091.1">
    <property type="nucleotide sequence ID" value="NZ_JBIRXA010000002.1"/>
</dbReference>
<proteinExistence type="predicted"/>
<keyword evidence="3" id="KW-1185">Reference proteome</keyword>
<dbReference type="PROSITE" id="PS51318">
    <property type="entry name" value="TAT"/>
    <property type="match status" value="1"/>
</dbReference>
<evidence type="ECO:0008006" key="4">
    <source>
        <dbReference type="Google" id="ProtNLM"/>
    </source>
</evidence>
<feature type="chain" id="PRO_5044381068" description="Secreted protein" evidence="1">
    <location>
        <begin position="34"/>
        <end position="128"/>
    </location>
</feature>
<dbReference type="InterPro" id="IPR006311">
    <property type="entry name" value="TAT_signal"/>
</dbReference>
<name>A0A2G1XNJ0_STRCJ</name>
<organism evidence="2 3">
    <name type="scientific">Streptomyces cinnamoneus</name>
    <name type="common">Streptoverticillium cinnamoneum</name>
    <dbReference type="NCBI Taxonomy" id="53446"/>
    <lineage>
        <taxon>Bacteria</taxon>
        <taxon>Bacillati</taxon>
        <taxon>Actinomycetota</taxon>
        <taxon>Actinomycetes</taxon>
        <taxon>Kitasatosporales</taxon>
        <taxon>Streptomycetaceae</taxon>
        <taxon>Streptomyces</taxon>
        <taxon>Streptomyces cinnamoneus group</taxon>
    </lineage>
</organism>
<evidence type="ECO:0000313" key="3">
    <source>
        <dbReference type="Proteomes" id="UP000222531"/>
    </source>
</evidence>
<dbReference type="AlphaFoldDB" id="A0A2G1XNJ0"/>
<accession>A0A2G1XNJ0</accession>
<reference evidence="2 3" key="1">
    <citation type="journal article" date="2017" name="Biochemistry">
        <title>Identification of the Biosynthetic Pathway for the Antibiotic Bicyclomycin.</title>
        <authorList>
            <person name="Patteson J."/>
            <person name="Cai W."/>
            <person name="Johnson R.A."/>
            <person name="Santa Maria K."/>
            <person name="Li B."/>
        </authorList>
    </citation>
    <scope>NUCLEOTIDE SEQUENCE [LARGE SCALE GENOMIC DNA]</scope>
    <source>
        <strain evidence="2 3">ATCC 21532</strain>
    </source>
</reference>
<dbReference type="EMBL" id="NHZO01000072">
    <property type="protein sequence ID" value="PHQ52783.1"/>
    <property type="molecule type" value="Genomic_DNA"/>
</dbReference>
<evidence type="ECO:0000313" key="2">
    <source>
        <dbReference type="EMBL" id="PHQ52783.1"/>
    </source>
</evidence>